<organism evidence="3 4">
    <name type="scientific">Microvirga aerophila</name>
    <dbReference type="NCBI Taxonomy" id="670291"/>
    <lineage>
        <taxon>Bacteria</taxon>
        <taxon>Pseudomonadati</taxon>
        <taxon>Pseudomonadota</taxon>
        <taxon>Alphaproteobacteria</taxon>
        <taxon>Hyphomicrobiales</taxon>
        <taxon>Methylobacteriaceae</taxon>
        <taxon>Microvirga</taxon>
    </lineage>
</organism>
<dbReference type="Proteomes" id="UP000321085">
    <property type="component" value="Unassembled WGS sequence"/>
</dbReference>
<evidence type="ECO:0000256" key="2">
    <source>
        <dbReference type="SAM" id="MobiDB-lite"/>
    </source>
</evidence>
<feature type="compositionally biased region" description="Basic residues" evidence="2">
    <location>
        <begin position="18"/>
        <end position="29"/>
    </location>
</feature>
<evidence type="ECO:0000313" key="4">
    <source>
        <dbReference type="Proteomes" id="UP000321085"/>
    </source>
</evidence>
<dbReference type="AlphaFoldDB" id="A0A512C5I5"/>
<keyword evidence="4" id="KW-1185">Reference proteome</keyword>
<feature type="coiled-coil region" evidence="1">
    <location>
        <begin position="37"/>
        <end position="64"/>
    </location>
</feature>
<sequence length="81" mass="9400">MARTAYRHSDPVVENKRSPQRKRRRREHLRRIHPMTREQQLALIEEARAARRAAQQAAEAAKSQVLTLPLDQGWAYGNGWG</sequence>
<proteinExistence type="predicted"/>
<gene>
    <name evidence="3" type="ORF">MAE02_71260</name>
</gene>
<feature type="region of interest" description="Disordered" evidence="2">
    <location>
        <begin position="1"/>
        <end position="29"/>
    </location>
</feature>
<accession>A0A512C5I5</accession>
<evidence type="ECO:0000256" key="1">
    <source>
        <dbReference type="SAM" id="Coils"/>
    </source>
</evidence>
<reference evidence="3 4" key="1">
    <citation type="submission" date="2019-07" db="EMBL/GenBank/DDBJ databases">
        <title>Whole genome shotgun sequence of Microvirga aerophila NBRC 106136.</title>
        <authorList>
            <person name="Hosoyama A."/>
            <person name="Uohara A."/>
            <person name="Ohji S."/>
            <person name="Ichikawa N."/>
        </authorList>
    </citation>
    <scope>NUCLEOTIDE SEQUENCE [LARGE SCALE GENOMIC DNA]</scope>
    <source>
        <strain evidence="3 4">NBRC 106136</strain>
    </source>
</reference>
<comment type="caution">
    <text evidence="3">The sequence shown here is derived from an EMBL/GenBank/DDBJ whole genome shotgun (WGS) entry which is preliminary data.</text>
</comment>
<dbReference type="EMBL" id="BJYU01000529">
    <property type="protein sequence ID" value="GEO19430.1"/>
    <property type="molecule type" value="Genomic_DNA"/>
</dbReference>
<protein>
    <submittedName>
        <fullName evidence="3">Uncharacterized protein</fullName>
    </submittedName>
</protein>
<keyword evidence="1" id="KW-0175">Coiled coil</keyword>
<name>A0A512C5I5_9HYPH</name>
<evidence type="ECO:0000313" key="3">
    <source>
        <dbReference type="EMBL" id="GEO19430.1"/>
    </source>
</evidence>
<feature type="compositionally biased region" description="Basic and acidic residues" evidence="2">
    <location>
        <begin position="7"/>
        <end position="17"/>
    </location>
</feature>